<sequence>MIRGKVWMTSADDRHLMSVAELALLLFVSKTYVSKKLLRKHPSRPVPVRRGRVSVLRAKAEAYRRKRQRIARGALRELARVSQEARLYETTNIGR</sequence>
<organism evidence="1 2">
    <name type="scientific">Paraburkholderia dioscoreae</name>
    <dbReference type="NCBI Taxonomy" id="2604047"/>
    <lineage>
        <taxon>Bacteria</taxon>
        <taxon>Pseudomonadati</taxon>
        <taxon>Pseudomonadota</taxon>
        <taxon>Betaproteobacteria</taxon>
        <taxon>Burkholderiales</taxon>
        <taxon>Burkholderiaceae</taxon>
        <taxon>Paraburkholderia</taxon>
    </lineage>
</organism>
<gene>
    <name evidence="1" type="ORF">PDMSB3_1016</name>
</gene>
<reference evidence="1 2" key="1">
    <citation type="submission" date="2019-08" db="EMBL/GenBank/DDBJ databases">
        <authorList>
            <person name="Herpell B J."/>
        </authorList>
    </citation>
    <scope>NUCLEOTIDE SEQUENCE [LARGE SCALE GENOMIC DNA]</scope>
    <source>
        <strain evidence="2">Msb3</strain>
    </source>
</reference>
<protein>
    <submittedName>
        <fullName evidence="1">Uncharacterized protein</fullName>
    </submittedName>
</protein>
<dbReference type="Proteomes" id="UP000325811">
    <property type="component" value="Chromosome I"/>
</dbReference>
<accession>A0A5Q4ZJB0</accession>
<dbReference type="AlphaFoldDB" id="A0A5Q4ZJB0"/>
<evidence type="ECO:0000313" key="2">
    <source>
        <dbReference type="Proteomes" id="UP000325811"/>
    </source>
</evidence>
<keyword evidence="2" id="KW-1185">Reference proteome</keyword>
<dbReference type="EMBL" id="LR699553">
    <property type="protein sequence ID" value="VVD27478.1"/>
    <property type="molecule type" value="Genomic_DNA"/>
</dbReference>
<name>A0A5Q4ZJB0_9BURK</name>
<proteinExistence type="predicted"/>
<evidence type="ECO:0000313" key="1">
    <source>
        <dbReference type="EMBL" id="VVD27478.1"/>
    </source>
</evidence>
<dbReference type="KEGG" id="pdio:PDMSB3_1016"/>